<feature type="compositionally biased region" description="Polar residues" evidence="1">
    <location>
        <begin position="218"/>
        <end position="229"/>
    </location>
</feature>
<gene>
    <name evidence="3" type="ORF">Asi03nite_57280</name>
</gene>
<dbReference type="Pfam" id="PF11706">
    <property type="entry name" value="zf-CGNR"/>
    <property type="match status" value="1"/>
</dbReference>
<dbReference type="RefSeq" id="WP_239102985.1">
    <property type="nucleotide sequence ID" value="NZ_BOMW01000060.1"/>
</dbReference>
<evidence type="ECO:0000256" key="1">
    <source>
        <dbReference type="SAM" id="MobiDB-lite"/>
    </source>
</evidence>
<dbReference type="AlphaFoldDB" id="A0A919NCL8"/>
<sequence length="229" mass="24853">MTRTPPHIWSGERACLSHSQASTALKTGSREMLTAPACGPTRAVPQEKSARAFLNTLDLELRSDALQTTEGLRAWVAAWLPNVAGAAFTDDDRRRAVSLREALRSVAAANSPSTAGAAAVVRLNDEAENLPLILRFSTSGVRLGAAPGTRHPLGAAILGIVAVATINGSWERLKICPAPDCLWAFYDHSKNRMGVWCQMGECGNRHKVRRHRERRRSQATVKASSPLRQ</sequence>
<accession>A0A919NCL8</accession>
<keyword evidence="4" id="KW-1185">Reference proteome</keyword>
<organism evidence="3 4">
    <name type="scientific">Actinoplanes siamensis</name>
    <dbReference type="NCBI Taxonomy" id="1223317"/>
    <lineage>
        <taxon>Bacteria</taxon>
        <taxon>Bacillati</taxon>
        <taxon>Actinomycetota</taxon>
        <taxon>Actinomycetes</taxon>
        <taxon>Micromonosporales</taxon>
        <taxon>Micromonosporaceae</taxon>
        <taxon>Actinoplanes</taxon>
    </lineage>
</organism>
<dbReference type="Proteomes" id="UP000629619">
    <property type="component" value="Unassembled WGS sequence"/>
</dbReference>
<dbReference type="SUPFAM" id="SSF160904">
    <property type="entry name" value="Jann2411-like"/>
    <property type="match status" value="1"/>
</dbReference>
<evidence type="ECO:0000259" key="2">
    <source>
        <dbReference type="Pfam" id="PF11706"/>
    </source>
</evidence>
<name>A0A919NCL8_9ACTN</name>
<dbReference type="InterPro" id="IPR023286">
    <property type="entry name" value="ABATE_dom_sf"/>
</dbReference>
<dbReference type="PANTHER" id="PTHR35525">
    <property type="entry name" value="BLL6575 PROTEIN"/>
    <property type="match status" value="1"/>
</dbReference>
<evidence type="ECO:0000313" key="4">
    <source>
        <dbReference type="Proteomes" id="UP000629619"/>
    </source>
</evidence>
<comment type="caution">
    <text evidence="3">The sequence shown here is derived from an EMBL/GenBank/DDBJ whole genome shotgun (WGS) entry which is preliminary data.</text>
</comment>
<evidence type="ECO:0000313" key="3">
    <source>
        <dbReference type="EMBL" id="GIF08190.1"/>
    </source>
</evidence>
<dbReference type="EMBL" id="BOMW01000060">
    <property type="protein sequence ID" value="GIF08190.1"/>
    <property type="molecule type" value="Genomic_DNA"/>
</dbReference>
<proteinExistence type="predicted"/>
<dbReference type="Gene3D" id="1.10.3300.10">
    <property type="entry name" value="Jann2411-like domain"/>
    <property type="match status" value="1"/>
</dbReference>
<protein>
    <recommendedName>
        <fullName evidence="2">Zinc finger CGNR domain-containing protein</fullName>
    </recommendedName>
</protein>
<feature type="region of interest" description="Disordered" evidence="1">
    <location>
        <begin position="208"/>
        <end position="229"/>
    </location>
</feature>
<dbReference type="PANTHER" id="PTHR35525:SF3">
    <property type="entry name" value="BLL6575 PROTEIN"/>
    <property type="match status" value="1"/>
</dbReference>
<feature type="domain" description="Zinc finger CGNR" evidence="2">
    <location>
        <begin position="172"/>
        <end position="215"/>
    </location>
</feature>
<dbReference type="InterPro" id="IPR010852">
    <property type="entry name" value="ABATE"/>
</dbReference>
<feature type="compositionally biased region" description="Basic residues" evidence="1">
    <location>
        <begin position="208"/>
        <end position="217"/>
    </location>
</feature>
<dbReference type="InterPro" id="IPR021005">
    <property type="entry name" value="Znf_CGNR"/>
</dbReference>
<reference evidence="3" key="1">
    <citation type="submission" date="2021-01" db="EMBL/GenBank/DDBJ databases">
        <title>Whole genome shotgun sequence of Actinoplanes siamensis NBRC 109076.</title>
        <authorList>
            <person name="Komaki H."/>
            <person name="Tamura T."/>
        </authorList>
    </citation>
    <scope>NUCLEOTIDE SEQUENCE</scope>
    <source>
        <strain evidence="3">NBRC 109076</strain>
    </source>
</reference>
<dbReference type="Pfam" id="PF07336">
    <property type="entry name" value="ABATE"/>
    <property type="match status" value="1"/>
</dbReference>